<evidence type="ECO:0000313" key="3">
    <source>
        <dbReference type="Proteomes" id="UP000498740"/>
    </source>
</evidence>
<evidence type="ECO:0000313" key="2">
    <source>
        <dbReference type="EMBL" id="GFN09271.1"/>
    </source>
</evidence>
<feature type="region of interest" description="Disordered" evidence="1">
    <location>
        <begin position="1"/>
        <end position="41"/>
    </location>
</feature>
<protein>
    <submittedName>
        <fullName evidence="2">Uncharacterized protein</fullName>
    </submittedName>
</protein>
<reference evidence="2 3" key="1">
    <citation type="submission" date="2020-05" db="EMBL/GenBank/DDBJ databases">
        <title>Whole genome shotgun sequence of Streptomyces microflavus NBRC 13062.</title>
        <authorList>
            <person name="Komaki H."/>
            <person name="Tamura T."/>
        </authorList>
    </citation>
    <scope>NUCLEOTIDE SEQUENCE [LARGE SCALE GENOMIC DNA]</scope>
    <source>
        <strain evidence="2 3">NBRC 13062</strain>
    </source>
</reference>
<dbReference type="EMBL" id="BLWD01000002">
    <property type="protein sequence ID" value="GFN09271.1"/>
    <property type="molecule type" value="Genomic_DNA"/>
</dbReference>
<dbReference type="RefSeq" id="WP_267067013.1">
    <property type="nucleotide sequence ID" value="NZ_CP108588.1"/>
</dbReference>
<dbReference type="AlphaFoldDB" id="A0A7J0D3F6"/>
<organism evidence="2 3">
    <name type="scientific">Streptomyces microflavus</name>
    <name type="common">Streptomyces lipmanii</name>
    <dbReference type="NCBI Taxonomy" id="1919"/>
    <lineage>
        <taxon>Bacteria</taxon>
        <taxon>Bacillati</taxon>
        <taxon>Actinomycetota</taxon>
        <taxon>Actinomycetes</taxon>
        <taxon>Kitasatosporales</taxon>
        <taxon>Streptomycetaceae</taxon>
        <taxon>Streptomyces</taxon>
    </lineage>
</organism>
<gene>
    <name evidence="2" type="ORF">Smic_78270</name>
</gene>
<sequence>MSGTLGNDNINVADGAGGDTANRGLGTDTCAADTEDTLSSC</sequence>
<accession>A0A7J0D3F6</accession>
<comment type="caution">
    <text evidence="2">The sequence shown here is derived from an EMBL/GenBank/DDBJ whole genome shotgun (WGS) entry which is preliminary data.</text>
</comment>
<dbReference type="Proteomes" id="UP000498740">
    <property type="component" value="Unassembled WGS sequence"/>
</dbReference>
<evidence type="ECO:0000256" key="1">
    <source>
        <dbReference type="SAM" id="MobiDB-lite"/>
    </source>
</evidence>
<name>A0A7J0D3F6_STRMI</name>
<feature type="compositionally biased region" description="Polar residues" evidence="1">
    <location>
        <begin position="1"/>
        <end position="10"/>
    </location>
</feature>
<proteinExistence type="predicted"/>